<evidence type="ECO:0000313" key="1">
    <source>
        <dbReference type="EMBL" id="GME87438.1"/>
    </source>
</evidence>
<sequence length="166" mass="18592">MYPGVLKDLNIRKFPGFISNDIASDNGILSNKFQLINTWIYEFDNNKRHQNSNISNNSQNSIENVLASSSSSSSKTDKKFNIPSYITPPKGNRVKYIDTLSHSDNCVKDLSNNGAVTTAPHDTVAHGNNYSYTNNRRKSIGETIQKNKDSKPAALNFMIFNDNIDK</sequence>
<dbReference type="Proteomes" id="UP001165101">
    <property type="component" value="Unassembled WGS sequence"/>
</dbReference>
<organism evidence="1 2">
    <name type="scientific">Candida boidinii</name>
    <name type="common">Yeast</name>
    <dbReference type="NCBI Taxonomy" id="5477"/>
    <lineage>
        <taxon>Eukaryota</taxon>
        <taxon>Fungi</taxon>
        <taxon>Dikarya</taxon>
        <taxon>Ascomycota</taxon>
        <taxon>Saccharomycotina</taxon>
        <taxon>Pichiomycetes</taxon>
        <taxon>Pichiales</taxon>
        <taxon>Pichiaceae</taxon>
        <taxon>Ogataea</taxon>
        <taxon>Ogataea/Candida clade</taxon>
    </lineage>
</organism>
<comment type="caution">
    <text evidence="1">The sequence shown here is derived from an EMBL/GenBank/DDBJ whole genome shotgun (WGS) entry which is preliminary data.</text>
</comment>
<dbReference type="EMBL" id="BSXV01000094">
    <property type="protein sequence ID" value="GME87438.1"/>
    <property type="molecule type" value="Genomic_DNA"/>
</dbReference>
<protein>
    <submittedName>
        <fullName evidence="1">Unnamed protein product</fullName>
    </submittedName>
</protein>
<gene>
    <name evidence="1" type="ORF">Cboi01_000036900</name>
</gene>
<reference evidence="1" key="1">
    <citation type="submission" date="2023-04" db="EMBL/GenBank/DDBJ databases">
        <title>Candida boidinii NBRC 1967.</title>
        <authorList>
            <person name="Ichikawa N."/>
            <person name="Sato H."/>
            <person name="Tonouchi N."/>
        </authorList>
    </citation>
    <scope>NUCLEOTIDE SEQUENCE</scope>
    <source>
        <strain evidence="1">NBRC 1967</strain>
    </source>
</reference>
<evidence type="ECO:0000313" key="2">
    <source>
        <dbReference type="Proteomes" id="UP001165101"/>
    </source>
</evidence>
<name>A0ACB5TFJ3_CANBO</name>
<keyword evidence="2" id="KW-1185">Reference proteome</keyword>
<proteinExistence type="predicted"/>
<accession>A0ACB5TFJ3</accession>